<evidence type="ECO:0000256" key="2">
    <source>
        <dbReference type="ARBA" id="ARBA00009780"/>
    </source>
</evidence>
<feature type="transmembrane region" description="Helical" evidence="10">
    <location>
        <begin position="233"/>
        <end position="253"/>
    </location>
</feature>
<dbReference type="GO" id="GO:0046513">
    <property type="term" value="P:ceramide biosynthetic process"/>
    <property type="evidence" value="ECO:0007669"/>
    <property type="project" value="TreeGrafter"/>
</dbReference>
<gene>
    <name evidence="11" type="primary">YDC1</name>
    <name evidence="11" type="ORF">LOCC1_G002915</name>
</gene>
<name>A0A8H8UIJ1_9HELO</name>
<accession>A0A8H8UIJ1</accession>
<evidence type="ECO:0000256" key="1">
    <source>
        <dbReference type="ARBA" id="ARBA00004141"/>
    </source>
</evidence>
<keyword evidence="3 10" id="KW-0812">Transmembrane</keyword>
<dbReference type="EMBL" id="QGMI01000201">
    <property type="protein sequence ID" value="TVY45252.1"/>
    <property type="molecule type" value="Genomic_DNA"/>
</dbReference>
<evidence type="ECO:0000256" key="9">
    <source>
        <dbReference type="SAM" id="MobiDB-lite"/>
    </source>
</evidence>
<keyword evidence="6 10" id="KW-0472">Membrane</keyword>
<organism evidence="11 12">
    <name type="scientific">Lachnellula occidentalis</name>
    <dbReference type="NCBI Taxonomy" id="215460"/>
    <lineage>
        <taxon>Eukaryota</taxon>
        <taxon>Fungi</taxon>
        <taxon>Dikarya</taxon>
        <taxon>Ascomycota</taxon>
        <taxon>Pezizomycotina</taxon>
        <taxon>Leotiomycetes</taxon>
        <taxon>Helotiales</taxon>
        <taxon>Lachnaceae</taxon>
        <taxon>Lachnellula</taxon>
    </lineage>
</organism>
<evidence type="ECO:0000256" key="3">
    <source>
        <dbReference type="ARBA" id="ARBA00022692"/>
    </source>
</evidence>
<evidence type="ECO:0000256" key="8">
    <source>
        <dbReference type="PIRSR" id="PIRSR608901-2"/>
    </source>
</evidence>
<dbReference type="AlphaFoldDB" id="A0A8H8UIJ1"/>
<dbReference type="InterPro" id="IPR008901">
    <property type="entry name" value="ACER"/>
</dbReference>
<protein>
    <submittedName>
        <fullName evidence="11">Alkaline ceramidase</fullName>
    </submittedName>
</protein>
<feature type="transmembrane region" description="Helical" evidence="10">
    <location>
        <begin position="117"/>
        <end position="139"/>
    </location>
</feature>
<comment type="caution">
    <text evidence="11">The sequence shown here is derived from an EMBL/GenBank/DDBJ whole genome shotgun (WGS) entry which is preliminary data.</text>
</comment>
<evidence type="ECO:0000313" key="12">
    <source>
        <dbReference type="Proteomes" id="UP000443090"/>
    </source>
</evidence>
<keyword evidence="4" id="KW-0378">Hydrolase</keyword>
<feature type="binding site" evidence="7">
    <location>
        <position position="29"/>
    </location>
    <ligand>
        <name>Ca(2+)</name>
        <dbReference type="ChEBI" id="CHEBI:29108"/>
    </ligand>
</feature>
<comment type="similarity">
    <text evidence="2">Belongs to the alkaline ceramidase family.</text>
</comment>
<feature type="compositionally biased region" description="Low complexity" evidence="9">
    <location>
        <begin position="310"/>
        <end position="334"/>
    </location>
</feature>
<dbReference type="Proteomes" id="UP000443090">
    <property type="component" value="Unassembled WGS sequence"/>
</dbReference>
<dbReference type="GO" id="GO:0005789">
    <property type="term" value="C:endoplasmic reticulum membrane"/>
    <property type="evidence" value="ECO:0007669"/>
    <property type="project" value="TreeGrafter"/>
</dbReference>
<reference evidence="11 12" key="1">
    <citation type="submission" date="2018-05" db="EMBL/GenBank/DDBJ databases">
        <title>Genome sequencing and assembly of the regulated plant pathogen Lachnellula willkommii and related sister species for the development of diagnostic species identification markers.</title>
        <authorList>
            <person name="Giroux E."/>
            <person name="Bilodeau G."/>
        </authorList>
    </citation>
    <scope>NUCLEOTIDE SEQUENCE [LARGE SCALE GENOMIC DNA]</scope>
    <source>
        <strain evidence="11 12">CBS 160.35</strain>
    </source>
</reference>
<feature type="binding site" evidence="8">
    <location>
        <position position="236"/>
    </location>
    <ligand>
        <name>Zn(2+)</name>
        <dbReference type="ChEBI" id="CHEBI:29105"/>
        <note>catalytic</note>
    </ligand>
</feature>
<proteinExistence type="inferred from homology"/>
<dbReference type="GO" id="GO:0046872">
    <property type="term" value="F:metal ion binding"/>
    <property type="evidence" value="ECO:0007669"/>
    <property type="project" value="UniProtKB-KW"/>
</dbReference>
<comment type="cofactor">
    <cofactor evidence="8">
        <name>Zn(2+)</name>
        <dbReference type="ChEBI" id="CHEBI:29105"/>
    </cofactor>
</comment>
<keyword evidence="12" id="KW-1185">Reference proteome</keyword>
<feature type="binding site" evidence="7">
    <location>
        <position position="31"/>
    </location>
    <ligand>
        <name>Ca(2+)</name>
        <dbReference type="ChEBI" id="CHEBI:29108"/>
    </ligand>
</feature>
<dbReference type="GO" id="GO:0046514">
    <property type="term" value="P:ceramide catabolic process"/>
    <property type="evidence" value="ECO:0007669"/>
    <property type="project" value="TreeGrafter"/>
</dbReference>
<feature type="region of interest" description="Disordered" evidence="9">
    <location>
        <begin position="310"/>
        <end position="344"/>
    </location>
</feature>
<evidence type="ECO:0000256" key="10">
    <source>
        <dbReference type="SAM" id="Phobius"/>
    </source>
</evidence>
<evidence type="ECO:0000313" key="11">
    <source>
        <dbReference type="EMBL" id="TVY45252.1"/>
    </source>
</evidence>
<feature type="binding site" evidence="8">
    <location>
        <position position="232"/>
    </location>
    <ligand>
        <name>Zn(2+)</name>
        <dbReference type="ChEBI" id="CHEBI:29105"/>
        <note>catalytic</note>
    </ligand>
</feature>
<feature type="compositionally biased region" description="Basic and acidic residues" evidence="9">
    <location>
        <begin position="335"/>
        <end position="344"/>
    </location>
</feature>
<feature type="binding site" evidence="7">
    <location>
        <position position="42"/>
    </location>
    <ligand>
        <name>Ca(2+)</name>
        <dbReference type="ChEBI" id="CHEBI:29108"/>
    </ligand>
</feature>
<keyword evidence="7" id="KW-0479">Metal-binding</keyword>
<dbReference type="PANTHER" id="PTHR46187">
    <property type="entry name" value="ALKALINE CERAMIDASE 3"/>
    <property type="match status" value="1"/>
</dbReference>
<dbReference type="OrthoDB" id="187171at2759"/>
<evidence type="ECO:0000256" key="7">
    <source>
        <dbReference type="PIRSR" id="PIRSR608901-1"/>
    </source>
</evidence>
<evidence type="ECO:0000256" key="5">
    <source>
        <dbReference type="ARBA" id="ARBA00022989"/>
    </source>
</evidence>
<dbReference type="GO" id="GO:0016811">
    <property type="term" value="F:hydrolase activity, acting on carbon-nitrogen (but not peptide) bonds, in linear amides"/>
    <property type="evidence" value="ECO:0007669"/>
    <property type="project" value="InterPro"/>
</dbReference>
<dbReference type="Pfam" id="PF05875">
    <property type="entry name" value="Ceramidase"/>
    <property type="match status" value="2"/>
</dbReference>
<dbReference type="PANTHER" id="PTHR46187:SF3">
    <property type="entry name" value="ALKALINE CERAMIDASE 3"/>
    <property type="match status" value="1"/>
</dbReference>
<feature type="transmembrane region" description="Helical" evidence="10">
    <location>
        <begin position="186"/>
        <end position="206"/>
    </location>
</feature>
<keyword evidence="5 10" id="KW-1133">Transmembrane helix</keyword>
<comment type="subcellular location">
    <subcellularLocation>
        <location evidence="1">Membrane</location>
        <topology evidence="1">Multi-pass membrane protein</topology>
    </subcellularLocation>
</comment>
<keyword evidence="8" id="KW-0862">Zinc</keyword>
<feature type="transmembrane region" description="Helical" evidence="10">
    <location>
        <begin position="90"/>
        <end position="111"/>
    </location>
</feature>
<evidence type="ECO:0000256" key="4">
    <source>
        <dbReference type="ARBA" id="ARBA00022801"/>
    </source>
</evidence>
<sequence>MGFKLPSFEYPRAKPEDGYWAPVTSTINWCEEDYYATIYSAEIVNTFTNLLFLYLGTKGIRNCLKYEHDSVYMVAFAGCKGFQYISIGETLMISQTCSLALGALLSISRLVRQLLGVGLASLAIFITNAFAILTALILFRSMYVMEVNIRPSFKKKYRSPSQKYELLSSSERLAIAQRDTKILNEMWLMVGIGLSIFLGGFGIWALDIKYCGTVRRWRHQIGLPWGILLEGHGWWHLMTGYGAYCYLVWGVWLRHCLNERQDEYVLKWPSIFFSIPEVVPLSVYPQGDVPSTNGHTNGYFNGYAPSSNGNTSGNTSGNTNGYANGYGNGNSLANGKDREDRKSV</sequence>
<evidence type="ECO:0000256" key="6">
    <source>
        <dbReference type="ARBA" id="ARBA00023136"/>
    </source>
</evidence>
<keyword evidence="7" id="KW-0106">Calcium</keyword>